<dbReference type="GO" id="GO:0003677">
    <property type="term" value="F:DNA binding"/>
    <property type="evidence" value="ECO:0007669"/>
    <property type="project" value="InterPro"/>
</dbReference>
<accession>A0A174URZ3</accession>
<organism evidence="2 3">
    <name type="scientific">Anaerotruncus colihominis</name>
    <dbReference type="NCBI Taxonomy" id="169435"/>
    <lineage>
        <taxon>Bacteria</taxon>
        <taxon>Bacillati</taxon>
        <taxon>Bacillota</taxon>
        <taxon>Clostridia</taxon>
        <taxon>Eubacteriales</taxon>
        <taxon>Oscillospiraceae</taxon>
        <taxon>Anaerotruncus</taxon>
    </lineage>
</organism>
<dbReference type="RefSeq" id="WP_055246157.1">
    <property type="nucleotide sequence ID" value="NZ_CZBE01000038.1"/>
</dbReference>
<reference evidence="2 3" key="1">
    <citation type="submission" date="2015-09" db="EMBL/GenBank/DDBJ databases">
        <authorList>
            <consortium name="Pathogen Informatics"/>
        </authorList>
    </citation>
    <scope>NUCLEOTIDE SEQUENCE [LARGE SCALE GENOMIC DNA]</scope>
    <source>
        <strain evidence="2 3">2789STDY5834939</strain>
    </source>
</reference>
<dbReference type="AlphaFoldDB" id="A0A174URZ3"/>
<protein>
    <submittedName>
        <fullName evidence="2">Arc-like DNA binding domain</fullName>
    </submittedName>
</protein>
<dbReference type="Gene3D" id="1.10.1220.10">
    <property type="entry name" value="Met repressor-like"/>
    <property type="match status" value="1"/>
</dbReference>
<dbReference type="InterPro" id="IPR010985">
    <property type="entry name" value="Ribbon_hlx_hlx"/>
</dbReference>
<dbReference type="InterPro" id="IPR013321">
    <property type="entry name" value="Arc_rbn_hlx_hlx"/>
</dbReference>
<gene>
    <name evidence="2" type="ORF">ERS852551_03617</name>
</gene>
<feature type="domain" description="Arc-like DNA binding" evidence="1">
    <location>
        <begin position="3"/>
        <end position="41"/>
    </location>
</feature>
<evidence type="ECO:0000259" key="1">
    <source>
        <dbReference type="Pfam" id="PF03869"/>
    </source>
</evidence>
<evidence type="ECO:0000313" key="2">
    <source>
        <dbReference type="EMBL" id="CUQ22540.1"/>
    </source>
</evidence>
<dbReference type="InterPro" id="IPR005569">
    <property type="entry name" value="Arc_DNA-bd_dom"/>
</dbReference>
<dbReference type="EMBL" id="CZBE01000038">
    <property type="protein sequence ID" value="CUQ22540.1"/>
    <property type="molecule type" value="Genomic_DNA"/>
</dbReference>
<evidence type="ECO:0000313" key="3">
    <source>
        <dbReference type="Proteomes" id="UP000095765"/>
    </source>
</evidence>
<name>A0A174URZ3_9FIRM</name>
<dbReference type="GO" id="GO:0006355">
    <property type="term" value="P:regulation of DNA-templated transcription"/>
    <property type="evidence" value="ECO:0007669"/>
    <property type="project" value="InterPro"/>
</dbReference>
<dbReference type="SUPFAM" id="SSF47598">
    <property type="entry name" value="Ribbon-helix-helix"/>
    <property type="match status" value="1"/>
</dbReference>
<sequence length="65" mass="7530">MPSKLPHYALRIPSEIMDKLKYIADRSGRSANKEIEQLIIQHIEAWEKVHGPILFDDGFVPRSRS</sequence>
<proteinExistence type="predicted"/>
<dbReference type="Proteomes" id="UP000095765">
    <property type="component" value="Unassembled WGS sequence"/>
</dbReference>
<dbReference type="Pfam" id="PF03869">
    <property type="entry name" value="Arc"/>
    <property type="match status" value="1"/>
</dbReference>
<dbReference type="OrthoDB" id="9812601at2"/>